<comment type="caution">
    <text evidence="2">The sequence shown here is derived from an EMBL/GenBank/DDBJ whole genome shotgun (WGS) entry which is preliminary data.</text>
</comment>
<reference evidence="2 3" key="1">
    <citation type="submission" date="2023-01" db="EMBL/GenBank/DDBJ databases">
        <title>Analysis of 21 Apiospora genomes using comparative genomics revels a genus with tremendous synthesis potential of carbohydrate active enzymes and secondary metabolites.</title>
        <authorList>
            <person name="Sorensen T."/>
        </authorList>
    </citation>
    <scope>NUCLEOTIDE SEQUENCE [LARGE SCALE GENOMIC DNA]</scope>
    <source>
        <strain evidence="2 3">CBS 135458</strain>
    </source>
</reference>
<sequence length="144" mass="14982">MIASMIAVASTITAAAAFNQGYAQNFQSSSSPSKPIASRDAPPASFNISAPAGYIAAAPAFDVVCHPIYIQQGWLDCDNVGAGQANSRVQSMWTDASESELIKISVAHIWTDEGGKRTNATGFAEIEAGTVAFNVPVTMLSAVL</sequence>
<feature type="chain" id="PRO_5047324988" evidence="1">
    <location>
        <begin position="18"/>
        <end position="144"/>
    </location>
</feature>
<evidence type="ECO:0000256" key="1">
    <source>
        <dbReference type="SAM" id="SignalP"/>
    </source>
</evidence>
<feature type="signal peptide" evidence="1">
    <location>
        <begin position="1"/>
        <end position="17"/>
    </location>
</feature>
<dbReference type="RefSeq" id="XP_066722213.1">
    <property type="nucleotide sequence ID" value="XM_066851581.1"/>
</dbReference>
<dbReference type="GeneID" id="92084644"/>
<dbReference type="EMBL" id="JAQQWL010000001">
    <property type="protein sequence ID" value="KAK8090667.1"/>
    <property type="molecule type" value="Genomic_DNA"/>
</dbReference>
<name>A0ABR1X5L2_9PEZI</name>
<evidence type="ECO:0000313" key="2">
    <source>
        <dbReference type="EMBL" id="KAK8090667.1"/>
    </source>
</evidence>
<keyword evidence="3" id="KW-1185">Reference proteome</keyword>
<keyword evidence="1" id="KW-0732">Signal</keyword>
<gene>
    <name evidence="2" type="ORF">PG994_000172</name>
</gene>
<organism evidence="2 3">
    <name type="scientific">Apiospora phragmitis</name>
    <dbReference type="NCBI Taxonomy" id="2905665"/>
    <lineage>
        <taxon>Eukaryota</taxon>
        <taxon>Fungi</taxon>
        <taxon>Dikarya</taxon>
        <taxon>Ascomycota</taxon>
        <taxon>Pezizomycotina</taxon>
        <taxon>Sordariomycetes</taxon>
        <taxon>Xylariomycetidae</taxon>
        <taxon>Amphisphaeriales</taxon>
        <taxon>Apiosporaceae</taxon>
        <taxon>Apiospora</taxon>
    </lineage>
</organism>
<protein>
    <submittedName>
        <fullName evidence="2">Uncharacterized protein</fullName>
    </submittedName>
</protein>
<dbReference type="Proteomes" id="UP001480595">
    <property type="component" value="Unassembled WGS sequence"/>
</dbReference>
<proteinExistence type="predicted"/>
<evidence type="ECO:0000313" key="3">
    <source>
        <dbReference type="Proteomes" id="UP001480595"/>
    </source>
</evidence>
<accession>A0ABR1X5L2</accession>